<organism evidence="2 3">
    <name type="scientific">Rhodococcoides trifolii</name>
    <dbReference type="NCBI Taxonomy" id="908250"/>
    <lineage>
        <taxon>Bacteria</taxon>
        <taxon>Bacillati</taxon>
        <taxon>Actinomycetota</taxon>
        <taxon>Actinomycetes</taxon>
        <taxon>Mycobacteriales</taxon>
        <taxon>Nocardiaceae</taxon>
        <taxon>Rhodococcoides</taxon>
    </lineage>
</organism>
<gene>
    <name evidence="2" type="ORF">GCM10007304_37300</name>
</gene>
<dbReference type="Proteomes" id="UP000654257">
    <property type="component" value="Unassembled WGS sequence"/>
</dbReference>
<sequence>MTLERLVHEFLATRRWSLDELVDRYRGPVPEESWRQWATGTPLSTFPEPSTLAAAAAALDVDVATVVLAAARSAGLAVEPRRRSSPESPAMASARDFEEQLAAELAGSELDDDRYRAEPTR</sequence>
<accession>A0A917G2W0</accession>
<reference evidence="2" key="1">
    <citation type="journal article" date="2014" name="Int. J. Syst. Evol. Microbiol.">
        <title>Complete genome sequence of Corynebacterium casei LMG S-19264T (=DSM 44701T), isolated from a smear-ripened cheese.</title>
        <authorList>
            <consortium name="US DOE Joint Genome Institute (JGI-PGF)"/>
            <person name="Walter F."/>
            <person name="Albersmeier A."/>
            <person name="Kalinowski J."/>
            <person name="Ruckert C."/>
        </authorList>
    </citation>
    <scope>NUCLEOTIDE SEQUENCE</scope>
    <source>
        <strain evidence="2">CCM 7905</strain>
    </source>
</reference>
<keyword evidence="3" id="KW-1185">Reference proteome</keyword>
<evidence type="ECO:0000313" key="2">
    <source>
        <dbReference type="EMBL" id="GGG19939.1"/>
    </source>
</evidence>
<name>A0A917G2W0_9NOCA</name>
<dbReference type="AlphaFoldDB" id="A0A917G2W0"/>
<reference evidence="2" key="2">
    <citation type="submission" date="2020-09" db="EMBL/GenBank/DDBJ databases">
        <authorList>
            <person name="Sun Q."/>
            <person name="Sedlacek I."/>
        </authorList>
    </citation>
    <scope>NUCLEOTIDE SEQUENCE</scope>
    <source>
        <strain evidence="2">CCM 7905</strain>
    </source>
</reference>
<protein>
    <submittedName>
        <fullName evidence="2">Uncharacterized protein</fullName>
    </submittedName>
</protein>
<feature type="region of interest" description="Disordered" evidence="1">
    <location>
        <begin position="76"/>
        <end position="96"/>
    </location>
</feature>
<evidence type="ECO:0000256" key="1">
    <source>
        <dbReference type="SAM" id="MobiDB-lite"/>
    </source>
</evidence>
<comment type="caution">
    <text evidence="2">The sequence shown here is derived from an EMBL/GenBank/DDBJ whole genome shotgun (WGS) entry which is preliminary data.</text>
</comment>
<dbReference type="RefSeq" id="WP_188546396.1">
    <property type="nucleotide sequence ID" value="NZ_BMCU01000004.1"/>
</dbReference>
<dbReference type="EMBL" id="BMCU01000004">
    <property type="protein sequence ID" value="GGG19939.1"/>
    <property type="molecule type" value="Genomic_DNA"/>
</dbReference>
<evidence type="ECO:0000313" key="3">
    <source>
        <dbReference type="Proteomes" id="UP000654257"/>
    </source>
</evidence>
<proteinExistence type="predicted"/>